<feature type="repeat" description="ANK" evidence="1">
    <location>
        <begin position="534"/>
        <end position="566"/>
    </location>
</feature>
<keyword evidence="1" id="KW-0040">ANK repeat</keyword>
<dbReference type="PROSITE" id="PS50088">
    <property type="entry name" value="ANK_REPEAT"/>
    <property type="match status" value="5"/>
</dbReference>
<dbReference type="VEuPathDB" id="GiardiaDB:GL50803_0016326"/>
<dbReference type="VEuPathDB" id="GiardiaDB:DHA2_16326"/>
<accession>V6TDJ4</accession>
<feature type="repeat" description="ANK" evidence="1">
    <location>
        <begin position="716"/>
        <end position="748"/>
    </location>
</feature>
<dbReference type="AlphaFoldDB" id="V6TDJ4"/>
<reference evidence="5" key="1">
    <citation type="submission" date="2012-02" db="EMBL/GenBank/DDBJ databases">
        <title>Genome sequencing of Giardia lamblia Genotypes A2 and B isolates (DH and GS) and comparative analysis with the genomes of Genotypes A1 and E (WB and Pig).</title>
        <authorList>
            <person name="Adam R."/>
            <person name="Dahlstrom E."/>
            <person name="Martens C."/>
            <person name="Bruno D."/>
            <person name="Barbian K."/>
            <person name="Porcella S.F."/>
            <person name="Nash T."/>
        </authorList>
    </citation>
    <scope>NUCLEOTIDE SEQUENCE</scope>
    <source>
        <strain evidence="5">DH</strain>
    </source>
</reference>
<gene>
    <name evidence="4" type="ORF">DHA2_16326</name>
</gene>
<feature type="repeat" description="ANK" evidence="1">
    <location>
        <begin position="472"/>
        <end position="492"/>
    </location>
</feature>
<dbReference type="SUPFAM" id="SSF140860">
    <property type="entry name" value="Pseudo ankyrin repeat-like"/>
    <property type="match status" value="1"/>
</dbReference>
<dbReference type="Gene3D" id="1.25.40.20">
    <property type="entry name" value="Ankyrin repeat-containing domain"/>
    <property type="match status" value="4"/>
</dbReference>
<dbReference type="VEuPathDB" id="GiardiaDB:QR46_1840"/>
<sequence length="800" mass="86987">VLHAVARRTRTWTEQYIATQTLITRFCTRSERRGPSSTKQSSMPTVITRSSSQFHLLSEWAHLSPLLVLKTDMLLRSATGWFTAIANGSVDIVRNNREKFAGQVNDDGDSGLHVSIAKRDRDIAELLAPLEGGVQNANGETPFHLAVRADDTAYLDILIAAFPRELLPQSIADDVLHVAQEQGNPETLAKVERYLSSDGPQTAVSSAVTTQSINDANETDKNITHSPLLDNTVVDSSKTSSFHPLNTLISVDLPENYGFQDSSKPSEHDHDMLGSSTEPLSKVSFGCQTDQRILSMNEVTQLLRTREDQIDALKLQLKEYEQEKETIAKLREQIETLKADRSTFQQKLDSQLEEGKKIGNNVINRLFARVPREVDEDGNTLLIHAALHGYSYLVYRLISENTETGMTNKAGYTALMVAAMSGTTECVKLLAPVEGGITTTNGVTALHLAAKEGQLESVRILLPYEASISTHSGTTALHMACKRGHTSIAELLAPIQAGCVQTDGISSLMVAAAEGYCDIVHLLMGREKLLKDLTGKTALMYASEKGNHEVVSLLLEHEAGQRDANGHTALMMASKTSLCLNTHGDSSTPDSSANQNAHKNMRIGSLVTLLISNSLELGKVDNYGWSALMFAARDSNIPMVELLLPQEKRLQAYDGQTALMIGTQANSFSVIKLLIDAEAKMQDNLGKTALIIAAAKGYTKLVMYLADYEAGLQDTEGKTALMFAARNGHLQAVTLLMEKEARIKDSQGTTALMYAAAAGHMTVVQALVEKEGGLRDTDGKSAASYAAVCGHKTISEFLML</sequence>
<dbReference type="SUPFAM" id="SSF48403">
    <property type="entry name" value="Ankyrin repeat"/>
    <property type="match status" value="3"/>
</dbReference>
<dbReference type="PANTHER" id="PTHR24120">
    <property type="entry name" value="GH07239P"/>
    <property type="match status" value="1"/>
</dbReference>
<dbReference type="Pfam" id="PF00023">
    <property type="entry name" value="Ank"/>
    <property type="match status" value="2"/>
</dbReference>
<evidence type="ECO:0000256" key="1">
    <source>
        <dbReference type="PROSITE-ProRule" id="PRU00023"/>
    </source>
</evidence>
<name>V6TDJ4_GIAIN</name>
<organism evidence="4 5">
    <name type="scientific">Giardia intestinalis</name>
    <name type="common">Giardia lamblia</name>
    <dbReference type="NCBI Taxonomy" id="5741"/>
    <lineage>
        <taxon>Eukaryota</taxon>
        <taxon>Metamonada</taxon>
        <taxon>Diplomonadida</taxon>
        <taxon>Hexamitidae</taxon>
        <taxon>Giardiinae</taxon>
        <taxon>Giardia</taxon>
    </lineage>
</organism>
<dbReference type="InterPro" id="IPR002110">
    <property type="entry name" value="Ankyrin_rpt"/>
</dbReference>
<reference evidence="4 5" key="2">
    <citation type="journal article" date="2013" name="Genome Biol. Evol.">
        <title>Genome sequencing of Giardia lamblia genotypes A2 and B isolates (DH and GS) and comparative analysis with the genomes of genotypes A1 and E (WB and Pig).</title>
        <authorList>
            <person name="Adam R.D."/>
            <person name="Dahlstrom E.W."/>
            <person name="Martens C.A."/>
            <person name="Bruno D.P."/>
            <person name="Barbian K.D."/>
            <person name="Ricklefs S.M."/>
            <person name="Hernandez M.M."/>
            <person name="Narla N.P."/>
            <person name="Patel R.B."/>
            <person name="Porcella S.F."/>
            <person name="Nash T.E."/>
        </authorList>
    </citation>
    <scope>NUCLEOTIDE SEQUENCE [LARGE SCALE GENOMIC DNA]</scope>
    <source>
        <strain evidence="4 5">DH</strain>
    </source>
</reference>
<dbReference type="SMART" id="SM00248">
    <property type="entry name" value="ANK"/>
    <property type="match status" value="13"/>
</dbReference>
<evidence type="ECO:0000256" key="3">
    <source>
        <dbReference type="SAM" id="MobiDB-lite"/>
    </source>
</evidence>
<feature type="repeat" description="ANK" evidence="1">
    <location>
        <begin position="441"/>
        <end position="473"/>
    </location>
</feature>
<dbReference type="VEuPathDB" id="GiardiaDB:GL50581_3875"/>
<dbReference type="EMBL" id="AHGT01000041">
    <property type="protein sequence ID" value="ESU36724.1"/>
    <property type="molecule type" value="Genomic_DNA"/>
</dbReference>
<evidence type="ECO:0000313" key="5">
    <source>
        <dbReference type="Proteomes" id="UP000018320"/>
    </source>
</evidence>
<feature type="repeat" description="ANK" evidence="1">
    <location>
        <begin position="747"/>
        <end position="779"/>
    </location>
</feature>
<dbReference type="PANTHER" id="PTHR24120:SF4">
    <property type="entry name" value="GH07239P"/>
    <property type="match status" value="1"/>
</dbReference>
<dbReference type="InterPro" id="IPR036770">
    <property type="entry name" value="Ankyrin_rpt-contain_sf"/>
</dbReference>
<comment type="caution">
    <text evidence="4">The sequence shown here is derived from an EMBL/GenBank/DDBJ whole genome shotgun (WGS) entry which is preliminary data.</text>
</comment>
<dbReference type="Proteomes" id="UP000018320">
    <property type="component" value="Unassembled WGS sequence"/>
</dbReference>
<feature type="non-terminal residue" evidence="4">
    <location>
        <position position="1"/>
    </location>
</feature>
<evidence type="ECO:0000256" key="2">
    <source>
        <dbReference type="SAM" id="Coils"/>
    </source>
</evidence>
<dbReference type="Pfam" id="PF12796">
    <property type="entry name" value="Ank_2"/>
    <property type="match status" value="3"/>
</dbReference>
<proteinExistence type="predicted"/>
<feature type="region of interest" description="Disordered" evidence="3">
    <location>
        <begin position="258"/>
        <end position="280"/>
    </location>
</feature>
<feature type="coiled-coil region" evidence="2">
    <location>
        <begin position="296"/>
        <end position="354"/>
    </location>
</feature>
<evidence type="ECO:0000313" key="4">
    <source>
        <dbReference type="EMBL" id="ESU36724.1"/>
    </source>
</evidence>
<protein>
    <submittedName>
        <fullName evidence="4">Ankyrin repeat protein</fullName>
    </submittedName>
</protein>
<dbReference type="PROSITE" id="PS50297">
    <property type="entry name" value="ANK_REP_REGION"/>
    <property type="match status" value="5"/>
</dbReference>
<keyword evidence="2" id="KW-0175">Coiled coil</keyword>